<dbReference type="InterPro" id="IPR000836">
    <property type="entry name" value="PRTase_dom"/>
</dbReference>
<keyword evidence="2" id="KW-0328">Glycosyltransferase</keyword>
<gene>
    <name evidence="2" type="ORF">GCM10010961_17330</name>
</gene>
<reference evidence="2" key="1">
    <citation type="journal article" date="2014" name="Int. J. Syst. Evol. Microbiol.">
        <title>Complete genome sequence of Corynebacterium casei LMG S-19264T (=DSM 44701T), isolated from a smear-ripened cheese.</title>
        <authorList>
            <consortium name="US DOE Joint Genome Institute (JGI-PGF)"/>
            <person name="Walter F."/>
            <person name="Albersmeier A."/>
            <person name="Kalinowski J."/>
            <person name="Ruckert C."/>
        </authorList>
    </citation>
    <scope>NUCLEOTIDE SEQUENCE</scope>
    <source>
        <strain evidence="2">CGMCC 1.7081</strain>
    </source>
</reference>
<dbReference type="AlphaFoldDB" id="A0A8J3MBY9"/>
<dbReference type="CDD" id="cd06223">
    <property type="entry name" value="PRTases_typeI"/>
    <property type="match status" value="1"/>
</dbReference>
<sequence>MFQDRDDAGRQLARAVIAAAPADPVVLALPRGGVPLGVAVAGALGAPLDLLMVRKIGMPGQQEVAAGAVVDGPAPVTLFNTELLRRTGLSEADFAPRIAELKDEIEARRSRYLSGRAPVPVAGRTAIVVDDGIATGATARVALRALRGQNPAAIWIAVPVVPTALLPRLEAEADRVICLDAPQQFWAVGDAYRDFSQVGDAAVVDCLRRFDRG</sequence>
<dbReference type="GO" id="GO:0016757">
    <property type="term" value="F:glycosyltransferase activity"/>
    <property type="evidence" value="ECO:0007669"/>
    <property type="project" value="UniProtKB-KW"/>
</dbReference>
<reference evidence="2" key="2">
    <citation type="submission" date="2020-09" db="EMBL/GenBank/DDBJ databases">
        <authorList>
            <person name="Sun Q."/>
            <person name="Zhou Y."/>
        </authorList>
    </citation>
    <scope>NUCLEOTIDE SEQUENCE</scope>
    <source>
        <strain evidence="2">CGMCC 1.7081</strain>
    </source>
</reference>
<keyword evidence="2" id="KW-0808">Transferase</keyword>
<feature type="domain" description="Phosphoribosyltransferase" evidence="1">
    <location>
        <begin position="22"/>
        <end position="189"/>
    </location>
</feature>
<comment type="caution">
    <text evidence="2">The sequence shown here is derived from an EMBL/GenBank/DDBJ whole genome shotgun (WGS) entry which is preliminary data.</text>
</comment>
<evidence type="ECO:0000313" key="2">
    <source>
        <dbReference type="EMBL" id="GHG88340.1"/>
    </source>
</evidence>
<accession>A0A8J3MBY9</accession>
<dbReference type="Gene3D" id="3.40.50.2020">
    <property type="match status" value="1"/>
</dbReference>
<evidence type="ECO:0000313" key="3">
    <source>
        <dbReference type="Proteomes" id="UP000611500"/>
    </source>
</evidence>
<dbReference type="Proteomes" id="UP000611500">
    <property type="component" value="Unassembled WGS sequence"/>
</dbReference>
<evidence type="ECO:0000259" key="1">
    <source>
        <dbReference type="Pfam" id="PF00156"/>
    </source>
</evidence>
<dbReference type="Pfam" id="PF00156">
    <property type="entry name" value="Pribosyltran"/>
    <property type="match status" value="1"/>
</dbReference>
<dbReference type="EMBL" id="BNAP01000005">
    <property type="protein sequence ID" value="GHG88340.1"/>
    <property type="molecule type" value="Genomic_DNA"/>
</dbReference>
<organism evidence="2 3">
    <name type="scientific">Pseudodonghicola xiamenensis</name>
    <dbReference type="NCBI Taxonomy" id="337702"/>
    <lineage>
        <taxon>Bacteria</taxon>
        <taxon>Pseudomonadati</taxon>
        <taxon>Pseudomonadota</taxon>
        <taxon>Alphaproteobacteria</taxon>
        <taxon>Rhodobacterales</taxon>
        <taxon>Paracoccaceae</taxon>
        <taxon>Pseudodonghicola</taxon>
    </lineage>
</organism>
<name>A0A8J3MBY9_9RHOB</name>
<dbReference type="InterPro" id="IPR029057">
    <property type="entry name" value="PRTase-like"/>
</dbReference>
<dbReference type="Gene3D" id="3.30.1310.20">
    <property type="entry name" value="PRTase-like"/>
    <property type="match status" value="1"/>
</dbReference>
<protein>
    <submittedName>
        <fullName evidence="2">Phosphoribosyltransferase</fullName>
    </submittedName>
</protein>
<keyword evidence="3" id="KW-1185">Reference proteome</keyword>
<proteinExistence type="predicted"/>
<dbReference type="RefSeq" id="WP_028093200.1">
    <property type="nucleotide sequence ID" value="NZ_BNAP01000005.1"/>
</dbReference>
<dbReference type="SUPFAM" id="SSF53271">
    <property type="entry name" value="PRTase-like"/>
    <property type="match status" value="1"/>
</dbReference>